<organism evidence="3 4">
    <name type="scientific">Chrysodeixis includens</name>
    <name type="common">Soybean looper</name>
    <name type="synonym">Pseudoplusia includens</name>
    <dbReference type="NCBI Taxonomy" id="689277"/>
    <lineage>
        <taxon>Eukaryota</taxon>
        <taxon>Metazoa</taxon>
        <taxon>Ecdysozoa</taxon>
        <taxon>Arthropoda</taxon>
        <taxon>Hexapoda</taxon>
        <taxon>Insecta</taxon>
        <taxon>Pterygota</taxon>
        <taxon>Neoptera</taxon>
        <taxon>Endopterygota</taxon>
        <taxon>Lepidoptera</taxon>
        <taxon>Glossata</taxon>
        <taxon>Ditrysia</taxon>
        <taxon>Noctuoidea</taxon>
        <taxon>Noctuidae</taxon>
        <taxon>Plusiinae</taxon>
        <taxon>Chrysodeixis</taxon>
    </lineage>
</organism>
<accession>A0A9N8PWJ5</accession>
<gene>
    <name evidence="3" type="ORF">CINC_LOCUS609</name>
</gene>
<keyword evidence="4" id="KW-1185">Reference proteome</keyword>
<feature type="region of interest" description="Disordered" evidence="1">
    <location>
        <begin position="129"/>
        <end position="153"/>
    </location>
</feature>
<dbReference type="Proteomes" id="UP001154114">
    <property type="component" value="Chromosome 1"/>
</dbReference>
<dbReference type="Pfam" id="PF25273">
    <property type="entry name" value="DUF7869"/>
    <property type="match status" value="1"/>
</dbReference>
<dbReference type="InterPro" id="IPR057191">
    <property type="entry name" value="DUF7869"/>
</dbReference>
<proteinExistence type="predicted"/>
<dbReference type="PANTHER" id="PTHR10773">
    <property type="entry name" value="DNA-DIRECTED RNA POLYMERASES I, II, AND III SUBUNIT RPABC2"/>
    <property type="match status" value="1"/>
</dbReference>
<evidence type="ECO:0000313" key="3">
    <source>
        <dbReference type="EMBL" id="CAD0194319.1"/>
    </source>
</evidence>
<dbReference type="PANTHER" id="PTHR10773:SF19">
    <property type="match status" value="1"/>
</dbReference>
<reference evidence="3" key="1">
    <citation type="submission" date="2021-12" db="EMBL/GenBank/DDBJ databases">
        <authorList>
            <person name="King R."/>
        </authorList>
    </citation>
    <scope>NUCLEOTIDE SEQUENCE</scope>
</reference>
<evidence type="ECO:0000259" key="2">
    <source>
        <dbReference type="Pfam" id="PF25273"/>
    </source>
</evidence>
<feature type="compositionally biased region" description="Basic residues" evidence="1">
    <location>
        <begin position="131"/>
        <end position="141"/>
    </location>
</feature>
<name>A0A9N8PWJ5_CHRIL</name>
<dbReference type="AlphaFoldDB" id="A0A9N8PWJ5"/>
<evidence type="ECO:0000313" key="4">
    <source>
        <dbReference type="Proteomes" id="UP001154114"/>
    </source>
</evidence>
<evidence type="ECO:0000256" key="1">
    <source>
        <dbReference type="SAM" id="MobiDB-lite"/>
    </source>
</evidence>
<protein>
    <recommendedName>
        <fullName evidence="2">DUF7869 domain-containing protein</fullName>
    </recommendedName>
</protein>
<feature type="domain" description="DUF7869" evidence="2">
    <location>
        <begin position="465"/>
        <end position="592"/>
    </location>
</feature>
<dbReference type="OrthoDB" id="7367179at2759"/>
<dbReference type="EMBL" id="LR824004">
    <property type="protein sequence ID" value="CAD0194319.1"/>
    <property type="molecule type" value="Genomic_DNA"/>
</dbReference>
<sequence>MNNTRGWRLMQLATNSPQRPCQQRLREATGQLLQMDNTRGRQLIQLATSSSQHPRQQLLNETTGHLYEEETLQQCDTSSEEVLFQEGSSSDSEYVPEESTDGFLSNALEETTSSNEEVQVLDEETGVLTRKATHKRKRSRKGQTDQSKWKRLRNSKARLQGKQYKGFEKDRNGKYQQTRLRPAKDLQERCGGHTEVKHGGPKQRFECEMLTEEDRKLIFDSYWALSSWEARKVYVRSLVSVYAPQHRRSLSVDSRKDKAFKYFLSLTGNNKRVHVCKQMFMQTLCIGQRQLRDWVVPNKDATESSIISQNDNTRTQNNASDSIREFLDSLPKVESHYCRSSSSKLYLEPIWNSVHGDLYAEYKKFCSNNNKRQYCVATFERKYRELNLSIFKPRKDQCNKCLAYKNGNINEDEYRSHLKKKENARQSKDYDKNNTEDDVLVYTMDVQAVLLCPRIQASAVYYKTKLKVHNYTHYNLKTKEVICYLWHEGNGGLDSDVFTSIMMKHLKAELEKAPNTKKIILWSDGCGYQNRSLNLSNALIELSVEKNIIIVQKYLEVGHTQMEVDSIHSTIERKLPPHRDIFIPGDYINIIKTARTKPEPYKVVFLSYSDFSRCEGGRYSSIRPGNKKGDPLVVDIVSLQYNPDGIIRYKLDFNDDFKELPRRSNKNYARTQNTALYQSCLPIDTTKFIHLQELKPLIPKDYHPFYDSLEHNCSNSDACPHKRN</sequence>